<dbReference type="Proteomes" id="UP000663874">
    <property type="component" value="Unassembled WGS sequence"/>
</dbReference>
<dbReference type="InterPro" id="IPR002305">
    <property type="entry name" value="aa-tRNA-synth_Ic"/>
</dbReference>
<evidence type="ECO:0000313" key="13">
    <source>
        <dbReference type="EMBL" id="CAF0874170.1"/>
    </source>
</evidence>
<dbReference type="Gene3D" id="3.40.50.620">
    <property type="entry name" value="HUPs"/>
    <property type="match status" value="1"/>
</dbReference>
<dbReference type="Pfam" id="PF00579">
    <property type="entry name" value="tRNA-synt_1b"/>
    <property type="match status" value="1"/>
</dbReference>
<dbReference type="InterPro" id="IPR002306">
    <property type="entry name" value="Trp-tRNA-ligase"/>
</dbReference>
<dbReference type="PROSITE" id="PS00178">
    <property type="entry name" value="AA_TRNA_LIGASE_I"/>
    <property type="match status" value="1"/>
</dbReference>
<keyword evidence="6 12" id="KW-0436">Ligase</keyword>
<accession>A0A814EDT1</accession>
<evidence type="ECO:0000313" key="15">
    <source>
        <dbReference type="EMBL" id="CAF1009695.1"/>
    </source>
</evidence>
<dbReference type="AlphaFoldDB" id="A0A814EDT1"/>
<evidence type="ECO:0000256" key="1">
    <source>
        <dbReference type="ARBA" id="ARBA00004496"/>
    </source>
</evidence>
<evidence type="ECO:0000313" key="17">
    <source>
        <dbReference type="EMBL" id="CAF1066821.1"/>
    </source>
</evidence>
<evidence type="ECO:0000313" key="16">
    <source>
        <dbReference type="EMBL" id="CAF1059187.1"/>
    </source>
</evidence>
<dbReference type="SUPFAM" id="SSF52374">
    <property type="entry name" value="Nucleotidylyl transferase"/>
    <property type="match status" value="1"/>
</dbReference>
<evidence type="ECO:0000256" key="5">
    <source>
        <dbReference type="ARBA" id="ARBA00022490"/>
    </source>
</evidence>
<dbReference type="GO" id="GO:0005524">
    <property type="term" value="F:ATP binding"/>
    <property type="evidence" value="ECO:0007669"/>
    <property type="project" value="UniProtKB-KW"/>
</dbReference>
<evidence type="ECO:0000256" key="2">
    <source>
        <dbReference type="ARBA" id="ARBA00005594"/>
    </source>
</evidence>
<dbReference type="Proteomes" id="UP000663854">
    <property type="component" value="Unassembled WGS sequence"/>
</dbReference>
<keyword evidence="5" id="KW-0963">Cytoplasm</keyword>
<keyword evidence="10 12" id="KW-0030">Aminoacyl-tRNA synthetase</keyword>
<organism evidence="14 20">
    <name type="scientific">Rotaria sordida</name>
    <dbReference type="NCBI Taxonomy" id="392033"/>
    <lineage>
        <taxon>Eukaryota</taxon>
        <taxon>Metazoa</taxon>
        <taxon>Spiralia</taxon>
        <taxon>Gnathifera</taxon>
        <taxon>Rotifera</taxon>
        <taxon>Eurotatoria</taxon>
        <taxon>Bdelloidea</taxon>
        <taxon>Philodinida</taxon>
        <taxon>Philodinidae</taxon>
        <taxon>Rotaria</taxon>
    </lineage>
</organism>
<dbReference type="Proteomes" id="UP000663836">
    <property type="component" value="Unassembled WGS sequence"/>
</dbReference>
<dbReference type="Gene3D" id="1.10.240.10">
    <property type="entry name" value="Tyrosyl-Transfer RNA Synthetase"/>
    <property type="match status" value="1"/>
</dbReference>
<evidence type="ECO:0000256" key="9">
    <source>
        <dbReference type="ARBA" id="ARBA00022917"/>
    </source>
</evidence>
<dbReference type="EMBL" id="CAJNOH010000250">
    <property type="protein sequence ID" value="CAF0968004.1"/>
    <property type="molecule type" value="Genomic_DNA"/>
</dbReference>
<sequence length="408" mass="46995">MSYPIAEEVVEKTIDEVEDKVTPWEVIGHSDTGIDYDKLIRRFGSSKISPDLIARIESIIKKPVHHFIRRGIFFSHRDLDFILTAYEQKKPFFLYTGRGPSSEAMHLGHLIPFIMTKWLQDAFDVPLVIQMTDDEKFLWKDITIEEANKYAYENAKDIIACGFDLTKTFIFSDFDYMGQCPNFYRNICRIQKCVTFNQVKGIFGFTESDSIGKIAFPAIEAAPSLSSSFPSIFGEKLQQEYPCLIPCAIDQDPYFRMARDVAPRLNFPKPVLIHSTFFPALQGSKSKMSASDSNSSIFLTDSPKDIKTKINKYAFSGGKESIEEHRAKGGDCAVDVSFQYLRFFMDDDERLEQIRQDYSSGKLLTGELKKILIEVLQTLVSQHQERRKEVTMDLVQQYMTPRQLHFRY</sequence>
<evidence type="ECO:0000313" key="14">
    <source>
        <dbReference type="EMBL" id="CAF0968004.1"/>
    </source>
</evidence>
<evidence type="ECO:0000256" key="3">
    <source>
        <dbReference type="ARBA" id="ARBA00013161"/>
    </source>
</evidence>
<gene>
    <name evidence="18" type="ORF">FNK824_LOCUS2835</name>
    <name evidence="19" type="ORF">JBS370_LOCUS12835</name>
    <name evidence="16" type="ORF">JXQ802_LOCUS17074</name>
    <name evidence="17" type="ORF">JXQ802_LOCUS17467</name>
    <name evidence="14" type="ORF">PYM288_LOCUS12961</name>
    <name evidence="15" type="ORF">SEV965_LOCUS11227</name>
    <name evidence="13" type="ORF">ZHD862_LOCUS6040</name>
</gene>
<dbReference type="InterPro" id="IPR001412">
    <property type="entry name" value="aa-tRNA-synth_I_CS"/>
</dbReference>
<dbReference type="EC" id="6.1.1.2" evidence="3"/>
<dbReference type="EMBL" id="CAJOBD010001067">
    <property type="protein sequence ID" value="CAF3755903.1"/>
    <property type="molecule type" value="Genomic_DNA"/>
</dbReference>
<dbReference type="GO" id="GO:0004830">
    <property type="term" value="F:tryptophan-tRNA ligase activity"/>
    <property type="evidence" value="ECO:0007669"/>
    <property type="project" value="UniProtKB-EC"/>
</dbReference>
<keyword evidence="7 12" id="KW-0547">Nucleotide-binding</keyword>
<evidence type="ECO:0000313" key="19">
    <source>
        <dbReference type="EMBL" id="CAF3755903.1"/>
    </source>
</evidence>
<dbReference type="NCBIfam" id="TIGR00233">
    <property type="entry name" value="trpS"/>
    <property type="match status" value="1"/>
</dbReference>
<dbReference type="EMBL" id="CAJNOL010000443">
    <property type="protein sequence ID" value="CAF1066821.1"/>
    <property type="molecule type" value="Genomic_DNA"/>
</dbReference>
<dbReference type="PANTHER" id="PTHR10055:SF1">
    <property type="entry name" value="TRYPTOPHAN--TRNA LIGASE, CYTOPLASMIC"/>
    <property type="match status" value="1"/>
</dbReference>
<dbReference type="Proteomes" id="UP000663864">
    <property type="component" value="Unassembled WGS sequence"/>
</dbReference>
<evidence type="ECO:0000256" key="7">
    <source>
        <dbReference type="ARBA" id="ARBA00022741"/>
    </source>
</evidence>
<dbReference type="FunFam" id="1.10.240.10:FF:000003">
    <property type="entry name" value="Tryptophan--tRNA ligase, cytoplasmic"/>
    <property type="match status" value="1"/>
</dbReference>
<dbReference type="EMBL" id="CAJOBE010000178">
    <property type="protein sequence ID" value="CAF3589235.1"/>
    <property type="molecule type" value="Genomic_DNA"/>
</dbReference>
<evidence type="ECO:0000313" key="18">
    <source>
        <dbReference type="EMBL" id="CAF3589235.1"/>
    </source>
</evidence>
<comment type="subcellular location">
    <subcellularLocation>
        <location evidence="1">Cytoplasm</location>
    </subcellularLocation>
</comment>
<dbReference type="Proteomes" id="UP000663870">
    <property type="component" value="Unassembled WGS sequence"/>
</dbReference>
<evidence type="ECO:0000256" key="8">
    <source>
        <dbReference type="ARBA" id="ARBA00022840"/>
    </source>
</evidence>
<dbReference type="InterPro" id="IPR014729">
    <property type="entry name" value="Rossmann-like_a/b/a_fold"/>
</dbReference>
<evidence type="ECO:0000256" key="12">
    <source>
        <dbReference type="RuleBase" id="RU363036"/>
    </source>
</evidence>
<name>A0A814EDT1_9BILA</name>
<dbReference type="GO" id="GO:0006436">
    <property type="term" value="P:tryptophanyl-tRNA aminoacylation"/>
    <property type="evidence" value="ECO:0007669"/>
    <property type="project" value="InterPro"/>
</dbReference>
<comment type="similarity">
    <text evidence="2 12">Belongs to the class-I aminoacyl-tRNA synthetase family.</text>
</comment>
<protein>
    <recommendedName>
        <fullName evidence="4">Tryptophan--tRNA ligase, cytoplasmic</fullName>
        <ecNumber evidence="3">6.1.1.2</ecNumber>
    </recommendedName>
    <alternativeName>
        <fullName evidence="11">Tryptophanyl-tRNA synthetase</fullName>
    </alternativeName>
</protein>
<evidence type="ECO:0000313" key="21">
    <source>
        <dbReference type="Proteomes" id="UP000663870"/>
    </source>
</evidence>
<dbReference type="FunFam" id="3.40.50.620:FF:000033">
    <property type="entry name" value="tryptophan--tRNA ligase, cytoplasmic"/>
    <property type="match status" value="1"/>
</dbReference>
<dbReference type="EMBL" id="CAJNOT010000165">
    <property type="protein sequence ID" value="CAF0874170.1"/>
    <property type="molecule type" value="Genomic_DNA"/>
</dbReference>
<dbReference type="PRINTS" id="PR01039">
    <property type="entry name" value="TRNASYNTHTRP"/>
</dbReference>
<reference evidence="14" key="1">
    <citation type="submission" date="2021-02" db="EMBL/GenBank/DDBJ databases">
        <authorList>
            <person name="Nowell W R."/>
        </authorList>
    </citation>
    <scope>NUCLEOTIDE SEQUENCE</scope>
</reference>
<evidence type="ECO:0000256" key="10">
    <source>
        <dbReference type="ARBA" id="ARBA00023146"/>
    </source>
</evidence>
<dbReference type="PANTHER" id="PTHR10055">
    <property type="entry name" value="TRYPTOPHANYL-TRNA SYNTHETASE"/>
    <property type="match status" value="1"/>
</dbReference>
<evidence type="ECO:0000256" key="6">
    <source>
        <dbReference type="ARBA" id="ARBA00022598"/>
    </source>
</evidence>
<comment type="caution">
    <text evidence="14">The sequence shown here is derived from an EMBL/GenBank/DDBJ whole genome shotgun (WGS) entry which is preliminary data.</text>
</comment>
<dbReference type="Proteomes" id="UP000663889">
    <property type="component" value="Unassembled WGS sequence"/>
</dbReference>
<evidence type="ECO:0000256" key="4">
    <source>
        <dbReference type="ARBA" id="ARBA00013782"/>
    </source>
</evidence>
<dbReference type="GO" id="GO:0005737">
    <property type="term" value="C:cytoplasm"/>
    <property type="evidence" value="ECO:0007669"/>
    <property type="project" value="UniProtKB-SubCell"/>
</dbReference>
<dbReference type="EMBL" id="CAJNOU010000479">
    <property type="protein sequence ID" value="CAF1009695.1"/>
    <property type="molecule type" value="Genomic_DNA"/>
</dbReference>
<evidence type="ECO:0000256" key="11">
    <source>
        <dbReference type="ARBA" id="ARBA00030268"/>
    </source>
</evidence>
<dbReference type="EMBL" id="CAJNOL010000426">
    <property type="protein sequence ID" value="CAF1059187.1"/>
    <property type="molecule type" value="Genomic_DNA"/>
</dbReference>
<dbReference type="CDD" id="cd00806">
    <property type="entry name" value="TrpRS_core"/>
    <property type="match status" value="1"/>
</dbReference>
<proteinExistence type="inferred from homology"/>
<keyword evidence="9 12" id="KW-0648">Protein biosynthesis</keyword>
<keyword evidence="21" id="KW-1185">Reference proteome</keyword>
<evidence type="ECO:0000313" key="20">
    <source>
        <dbReference type="Proteomes" id="UP000663854"/>
    </source>
</evidence>
<keyword evidence="8 12" id="KW-0067">ATP-binding</keyword>